<sequence length="112" mass="11945">MGTSIPDKASPSPSPSPSPSSMSRNRAVGDSLASSDVAGMGWNGTLKWVRARYVPVDGRAGTIGEKDKDKEDDPTDGTAAWGPNLRPHREGMKCHVEVAPTWGSTRFTVHAR</sequence>
<evidence type="ECO:0000313" key="2">
    <source>
        <dbReference type="EMBL" id="KAF9735693.1"/>
    </source>
</evidence>
<dbReference type="Proteomes" id="UP000756921">
    <property type="component" value="Unassembled WGS sequence"/>
</dbReference>
<dbReference type="EMBL" id="WJXW01000005">
    <property type="protein sequence ID" value="KAF9735693.1"/>
    <property type="molecule type" value="Genomic_DNA"/>
</dbReference>
<feature type="region of interest" description="Disordered" evidence="1">
    <location>
        <begin position="1"/>
        <end position="39"/>
    </location>
</feature>
<dbReference type="AlphaFoldDB" id="A0A9P6GHX3"/>
<evidence type="ECO:0000313" key="3">
    <source>
        <dbReference type="Proteomes" id="UP000756921"/>
    </source>
</evidence>
<gene>
    <name evidence="2" type="ORF">PMIN01_05608</name>
</gene>
<evidence type="ECO:0000256" key="1">
    <source>
        <dbReference type="SAM" id="MobiDB-lite"/>
    </source>
</evidence>
<organism evidence="2 3">
    <name type="scientific">Paraphaeosphaeria minitans</name>
    <dbReference type="NCBI Taxonomy" id="565426"/>
    <lineage>
        <taxon>Eukaryota</taxon>
        <taxon>Fungi</taxon>
        <taxon>Dikarya</taxon>
        <taxon>Ascomycota</taxon>
        <taxon>Pezizomycotina</taxon>
        <taxon>Dothideomycetes</taxon>
        <taxon>Pleosporomycetidae</taxon>
        <taxon>Pleosporales</taxon>
        <taxon>Massarineae</taxon>
        <taxon>Didymosphaeriaceae</taxon>
        <taxon>Paraphaeosphaeria</taxon>
    </lineage>
</organism>
<keyword evidence="3" id="KW-1185">Reference proteome</keyword>
<reference evidence="2" key="1">
    <citation type="journal article" date="2020" name="Mol. Plant Microbe Interact.">
        <title>Genome Sequence of the Biocontrol Agent Coniothyrium minitans strain Conio (IMI 134523).</title>
        <authorList>
            <person name="Patel D."/>
            <person name="Shittu T.A."/>
            <person name="Baroncelli R."/>
            <person name="Muthumeenakshi S."/>
            <person name="Osborne T.H."/>
            <person name="Janganan T.K."/>
            <person name="Sreenivasaprasad S."/>
        </authorList>
    </citation>
    <scope>NUCLEOTIDE SEQUENCE</scope>
    <source>
        <strain evidence="2">Conio</strain>
    </source>
</reference>
<feature type="region of interest" description="Disordered" evidence="1">
    <location>
        <begin position="58"/>
        <end position="88"/>
    </location>
</feature>
<proteinExistence type="predicted"/>
<accession>A0A9P6GHX3</accession>
<comment type="caution">
    <text evidence="2">The sequence shown here is derived from an EMBL/GenBank/DDBJ whole genome shotgun (WGS) entry which is preliminary data.</text>
</comment>
<name>A0A9P6GHX3_9PLEO</name>
<protein>
    <submittedName>
        <fullName evidence="2">Uncharacterized protein</fullName>
    </submittedName>
</protein>